<dbReference type="SMART" id="SM00349">
    <property type="entry name" value="KRAB"/>
    <property type="match status" value="1"/>
</dbReference>
<dbReference type="Proteomes" id="UP000504623">
    <property type="component" value="Unplaced"/>
</dbReference>
<keyword evidence="4" id="KW-1017">Isopeptide bond</keyword>
<dbReference type="RefSeq" id="XP_006868411.1">
    <property type="nucleotide sequence ID" value="XM_006868349.1"/>
</dbReference>
<dbReference type="PROSITE" id="PS50805">
    <property type="entry name" value="KRAB"/>
    <property type="match status" value="1"/>
</dbReference>
<dbReference type="GO" id="GO:0008270">
    <property type="term" value="F:zinc ion binding"/>
    <property type="evidence" value="ECO:0007669"/>
    <property type="project" value="UniProtKB-KW"/>
</dbReference>
<dbReference type="InterPro" id="IPR036051">
    <property type="entry name" value="KRAB_dom_sf"/>
</dbReference>
<dbReference type="CDD" id="cd07765">
    <property type="entry name" value="KRAB_A-box"/>
    <property type="match status" value="1"/>
</dbReference>
<feature type="domain" description="C2H2-type" evidence="16">
    <location>
        <begin position="241"/>
        <end position="268"/>
    </location>
</feature>
<dbReference type="FunFam" id="3.30.160.60:FF:002343">
    <property type="entry name" value="Zinc finger protein 33A"/>
    <property type="match status" value="1"/>
</dbReference>
<dbReference type="PANTHER" id="PTHR24393">
    <property type="entry name" value="ZINC FINGER PROTEIN"/>
    <property type="match status" value="1"/>
</dbReference>
<evidence type="ECO:0000256" key="7">
    <source>
        <dbReference type="ARBA" id="ARBA00022771"/>
    </source>
</evidence>
<evidence type="ECO:0000256" key="6">
    <source>
        <dbReference type="ARBA" id="ARBA00022737"/>
    </source>
</evidence>
<dbReference type="FunFam" id="3.30.160.60:FF:000824">
    <property type="entry name" value="Zinc finger protein 184"/>
    <property type="match status" value="1"/>
</dbReference>
<dbReference type="AlphaFoldDB" id="A0A9B0WUH0"/>
<evidence type="ECO:0000256" key="15">
    <source>
        <dbReference type="SAM" id="SignalP"/>
    </source>
</evidence>
<dbReference type="InterPro" id="IPR013087">
    <property type="entry name" value="Znf_C2H2_type"/>
</dbReference>
<organism evidence="18 19">
    <name type="scientific">Chrysochloris asiatica</name>
    <name type="common">Cape golden mole</name>
    <dbReference type="NCBI Taxonomy" id="185453"/>
    <lineage>
        <taxon>Eukaryota</taxon>
        <taxon>Metazoa</taxon>
        <taxon>Chordata</taxon>
        <taxon>Craniata</taxon>
        <taxon>Vertebrata</taxon>
        <taxon>Euteleostomi</taxon>
        <taxon>Mammalia</taxon>
        <taxon>Eutheria</taxon>
        <taxon>Afrotheria</taxon>
        <taxon>Chrysochloridae</taxon>
        <taxon>Chrysochlorinae</taxon>
        <taxon>Chrysochloris</taxon>
    </lineage>
</organism>
<dbReference type="GO" id="GO:0000978">
    <property type="term" value="F:RNA polymerase II cis-regulatory region sequence-specific DNA binding"/>
    <property type="evidence" value="ECO:0007669"/>
    <property type="project" value="TreeGrafter"/>
</dbReference>
<gene>
    <name evidence="19" type="primary">ZNF577</name>
</gene>
<keyword evidence="10" id="KW-0805">Transcription regulation</keyword>
<dbReference type="FunFam" id="3.30.160.60:FF:000352">
    <property type="entry name" value="zinc finger protein 3 homolog"/>
    <property type="match status" value="1"/>
</dbReference>
<keyword evidence="7 13" id="KW-0863">Zinc-finger</keyword>
<evidence type="ECO:0000259" key="17">
    <source>
        <dbReference type="PROSITE" id="PS50805"/>
    </source>
</evidence>
<feature type="domain" description="C2H2-type" evidence="16">
    <location>
        <begin position="269"/>
        <end position="296"/>
    </location>
</feature>
<comment type="subcellular location">
    <subcellularLocation>
        <location evidence="2">Nucleus</location>
    </subcellularLocation>
</comment>
<reference evidence="19" key="1">
    <citation type="submission" date="2025-08" db="UniProtKB">
        <authorList>
            <consortium name="RefSeq"/>
        </authorList>
    </citation>
    <scope>IDENTIFICATION</scope>
    <source>
        <tissue evidence="19">Spleen</tissue>
    </source>
</reference>
<keyword evidence="9" id="KW-0832">Ubl conjugation</keyword>
<dbReference type="PROSITE" id="PS50157">
    <property type="entry name" value="ZINC_FINGER_C2H2_2"/>
    <property type="match status" value="6"/>
</dbReference>
<dbReference type="InterPro" id="IPR036236">
    <property type="entry name" value="Znf_C2H2_sf"/>
</dbReference>
<keyword evidence="5" id="KW-0479">Metal-binding</keyword>
<dbReference type="GO" id="GO:0001228">
    <property type="term" value="F:DNA-binding transcription activator activity, RNA polymerase II-specific"/>
    <property type="evidence" value="ECO:0007669"/>
    <property type="project" value="TreeGrafter"/>
</dbReference>
<evidence type="ECO:0000256" key="14">
    <source>
        <dbReference type="SAM" id="MobiDB-lite"/>
    </source>
</evidence>
<comment type="function">
    <text evidence="1">May be involved in transcriptional regulation.</text>
</comment>
<feature type="region of interest" description="Disordered" evidence="14">
    <location>
        <begin position="319"/>
        <end position="338"/>
    </location>
</feature>
<keyword evidence="8" id="KW-0862">Zinc</keyword>
<dbReference type="Pfam" id="PF01352">
    <property type="entry name" value="KRAB"/>
    <property type="match status" value="1"/>
</dbReference>
<name>A0A9B0WUH0_CHRAS</name>
<keyword evidence="12" id="KW-0539">Nucleus</keyword>
<evidence type="ECO:0000259" key="16">
    <source>
        <dbReference type="PROSITE" id="PS50157"/>
    </source>
</evidence>
<keyword evidence="11" id="KW-0804">Transcription</keyword>
<evidence type="ECO:0000256" key="11">
    <source>
        <dbReference type="ARBA" id="ARBA00023163"/>
    </source>
</evidence>
<evidence type="ECO:0000256" key="8">
    <source>
        <dbReference type="ARBA" id="ARBA00022833"/>
    </source>
</evidence>
<evidence type="ECO:0000256" key="3">
    <source>
        <dbReference type="ARBA" id="ARBA00006991"/>
    </source>
</evidence>
<feature type="domain" description="KRAB" evidence="17">
    <location>
        <begin position="27"/>
        <end position="98"/>
    </location>
</feature>
<comment type="similarity">
    <text evidence="3">Belongs to the krueppel C2H2-type zinc-finger protein family.</text>
</comment>
<feature type="domain" description="C2H2-type" evidence="16">
    <location>
        <begin position="157"/>
        <end position="184"/>
    </location>
</feature>
<feature type="compositionally biased region" description="Basic residues" evidence="14">
    <location>
        <begin position="319"/>
        <end position="334"/>
    </location>
</feature>
<dbReference type="SMART" id="SM00355">
    <property type="entry name" value="ZnF_C2H2"/>
    <property type="match status" value="6"/>
</dbReference>
<evidence type="ECO:0000256" key="2">
    <source>
        <dbReference type="ARBA" id="ARBA00004123"/>
    </source>
</evidence>
<dbReference type="Gene3D" id="3.30.160.60">
    <property type="entry name" value="Classic Zinc Finger"/>
    <property type="match status" value="6"/>
</dbReference>
<proteinExistence type="inferred from homology"/>
<feature type="signal peptide" evidence="15">
    <location>
        <begin position="1"/>
        <end position="28"/>
    </location>
</feature>
<dbReference type="FunFam" id="3.30.160.60:FF:000128">
    <property type="entry name" value="zinc finger protein 268 isoform X1"/>
    <property type="match status" value="1"/>
</dbReference>
<dbReference type="InterPro" id="IPR001909">
    <property type="entry name" value="KRAB"/>
</dbReference>
<keyword evidence="6" id="KW-0677">Repeat</keyword>
<evidence type="ECO:0000313" key="19">
    <source>
        <dbReference type="RefSeq" id="XP_006868411.1"/>
    </source>
</evidence>
<dbReference type="GeneID" id="102842136"/>
<dbReference type="SUPFAM" id="SSF57667">
    <property type="entry name" value="beta-beta-alpha zinc fingers"/>
    <property type="match status" value="3"/>
</dbReference>
<evidence type="ECO:0000313" key="18">
    <source>
        <dbReference type="Proteomes" id="UP000504623"/>
    </source>
</evidence>
<dbReference type="PANTHER" id="PTHR24393:SF139">
    <property type="entry name" value="ZINC FINGER PROTEIN 615"/>
    <property type="match status" value="1"/>
</dbReference>
<keyword evidence="15" id="KW-0732">Signal</keyword>
<dbReference type="CTD" id="84765"/>
<evidence type="ECO:0000256" key="5">
    <source>
        <dbReference type="ARBA" id="ARBA00022723"/>
    </source>
</evidence>
<dbReference type="Gene3D" id="6.10.140.140">
    <property type="match status" value="1"/>
</dbReference>
<feature type="domain" description="C2H2-type" evidence="16">
    <location>
        <begin position="213"/>
        <end position="240"/>
    </location>
</feature>
<dbReference type="FunFam" id="3.30.160.60:FF:000358">
    <property type="entry name" value="zinc finger protein 24"/>
    <property type="match status" value="1"/>
</dbReference>
<evidence type="ECO:0000256" key="13">
    <source>
        <dbReference type="PROSITE-ProRule" id="PRU00042"/>
    </source>
</evidence>
<feature type="domain" description="C2H2-type" evidence="16">
    <location>
        <begin position="297"/>
        <end position="324"/>
    </location>
</feature>
<evidence type="ECO:0000256" key="10">
    <source>
        <dbReference type="ARBA" id="ARBA00023015"/>
    </source>
</evidence>
<evidence type="ECO:0000256" key="4">
    <source>
        <dbReference type="ARBA" id="ARBA00022499"/>
    </source>
</evidence>
<evidence type="ECO:0000256" key="12">
    <source>
        <dbReference type="ARBA" id="ARBA00023242"/>
    </source>
</evidence>
<dbReference type="Pfam" id="PF00096">
    <property type="entry name" value="zf-C2H2"/>
    <property type="match status" value="6"/>
</dbReference>
<evidence type="ECO:0000256" key="9">
    <source>
        <dbReference type="ARBA" id="ARBA00022843"/>
    </source>
</evidence>
<feature type="chain" id="PRO_5038403228" evidence="15">
    <location>
        <begin position="29"/>
        <end position="391"/>
    </location>
</feature>
<protein>
    <submittedName>
        <fullName evidence="19">Zinc finger protein 577</fullName>
    </submittedName>
</protein>
<sequence length="391" mass="44775">MFLSALSTPSIDVLLRLLWNVLFQGSLSFEDVAVGFTWEEWQFLDPSQKDLYKDVMLENYNHLVSVGYPATKPDSIFRLEQGETPWIVEGAIHTRTSAGEDAEENSEWFSGSGKSTVLRKYDKTLPGFKNLGYIKPGSMKSSQLNDHQQASIGEKPHECCECGKVFSRKSLLLIHQRIHTGEKPCVCSECGKAFTWKSRLKRHQQSHSGEKLYGCNECGKSFSQKAYLLVHQRLHTGEKPFECSECRRSFVFKSDLTKHQRIHTGERPYKCNECEKAFRSKSDLIQHQRTHSRERPYGCNECGKDFTHMSFLIKHKKTHAKEKAKKSMKVRKPSSGRPRSLYMCKLRREQNPMNTAPVKIPSSGIQPLNVCELQGGKNIAIVEQPFQKVRL</sequence>
<keyword evidence="18" id="KW-1185">Reference proteome</keyword>
<accession>A0A9B0WUH0</accession>
<dbReference type="SUPFAM" id="SSF109640">
    <property type="entry name" value="KRAB domain (Kruppel-associated box)"/>
    <property type="match status" value="1"/>
</dbReference>
<feature type="domain" description="C2H2-type" evidence="16">
    <location>
        <begin position="185"/>
        <end position="212"/>
    </location>
</feature>
<dbReference type="FunFam" id="3.30.160.60:FF:000295">
    <property type="entry name" value="zinc finger protein 19"/>
    <property type="match status" value="1"/>
</dbReference>
<dbReference type="OrthoDB" id="9523568at2759"/>
<evidence type="ECO:0000256" key="1">
    <source>
        <dbReference type="ARBA" id="ARBA00003767"/>
    </source>
</evidence>
<dbReference type="GO" id="GO:0005634">
    <property type="term" value="C:nucleus"/>
    <property type="evidence" value="ECO:0007669"/>
    <property type="project" value="UniProtKB-SubCell"/>
</dbReference>
<dbReference type="PROSITE" id="PS00028">
    <property type="entry name" value="ZINC_FINGER_C2H2_1"/>
    <property type="match status" value="6"/>
</dbReference>